<feature type="transmembrane region" description="Helical" evidence="1">
    <location>
        <begin position="226"/>
        <end position="248"/>
    </location>
</feature>
<dbReference type="EMBL" id="LCJD01000008">
    <property type="protein sequence ID" value="KKT69917.1"/>
    <property type="molecule type" value="Genomic_DNA"/>
</dbReference>
<dbReference type="AlphaFoldDB" id="A0A0G1LME3"/>
<feature type="transmembrane region" description="Helical" evidence="1">
    <location>
        <begin position="731"/>
        <end position="751"/>
    </location>
</feature>
<feature type="transmembrane region" description="Helical" evidence="1">
    <location>
        <begin position="101"/>
        <end position="121"/>
    </location>
</feature>
<feature type="transmembrane region" description="Helical" evidence="1">
    <location>
        <begin position="13"/>
        <end position="35"/>
    </location>
</feature>
<sequence length="767" mass="86848">MEYWWTKISERKVHLAIGCVFLVLSVIVTISNLGFERDYIGDDAGVRINYPDVLKKSVWSMWDEIMLPGRNNAAATFGFIYSYIILAVRSLDVSGAVTQRLLFFAFFFFSGTGSYLLFIHLARKEGEKGKSAFLVGGLAGLIYAFNYFTAIMVSFPLTNYHMTYLLLPWITLTTLKTLESRMKPHFVYVNVLLFLLLTTGNPSNTLSVGIVILIVAFFLTRDIKLLLKYCITVGFLLSLLTTFIYMPILHGGTNPYSNVSTDANYDSLRFNSNNTSFLNLLRFYGHHSAQVFAFNEVVSKNPVFIYASFLLPLLILAAVIMKKPNRTVILLLALSAVFLFLAKGVHPPFEAWFYFLFDKLFILQMYRATYYKFVFFITFSFSMLAGFAVLTFKKSLNPKLNALALCLLPVIVFANAWPLVSGKAARTVHQTNIPKEYDQAAELMRADSSDTKMLAVPQLPETLLDWRENGYFATSSYQDGIIFNRPTWGVPWFDGRLRKYVDGSTDFAKTANLLRFLNIKYILVHQDVFNAANDSAGFNEKISQLNATATEGTYATLKTRSRFFNIYEINSNYVLPHIYMPDTVYSADDLSIESLTDIPYTSTKKEVFSFPEGLLTKLDSSSKTRINYSKINPTKYVVELYDASGNVPVVLNEAYDSEWQVYKKMPGAEGNTFIDTWFAPTAPTTHFVANGYANGWIINVNQLCKVTTTCTKGDEDTYDLQLIISYTTQKYFQIGLLISGITLCVFSCVVLRSSLISYKKRVAHVKK</sequence>
<feature type="transmembrane region" description="Helical" evidence="1">
    <location>
        <begin position="186"/>
        <end position="219"/>
    </location>
</feature>
<evidence type="ECO:0000313" key="2">
    <source>
        <dbReference type="EMBL" id="KKT69917.1"/>
    </source>
</evidence>
<feature type="transmembrane region" description="Helical" evidence="1">
    <location>
        <begin position="303"/>
        <end position="321"/>
    </location>
</feature>
<feature type="transmembrane region" description="Helical" evidence="1">
    <location>
        <begin position="328"/>
        <end position="349"/>
    </location>
</feature>
<evidence type="ECO:0008006" key="4">
    <source>
        <dbReference type="Google" id="ProtNLM"/>
    </source>
</evidence>
<protein>
    <recommendedName>
        <fullName evidence="4">Membrane protein 6-pyruvoyl-tetrahydropterin synthase-related domain-containing protein</fullName>
    </recommendedName>
</protein>
<gene>
    <name evidence="2" type="ORF">UW65_C0008G0006</name>
</gene>
<reference evidence="2 3" key="1">
    <citation type="journal article" date="2015" name="Nature">
        <title>rRNA introns, odd ribosomes, and small enigmatic genomes across a large radiation of phyla.</title>
        <authorList>
            <person name="Brown C.T."/>
            <person name="Hug L.A."/>
            <person name="Thomas B.C."/>
            <person name="Sharon I."/>
            <person name="Castelle C.J."/>
            <person name="Singh A."/>
            <person name="Wilkins M.J."/>
            <person name="Williams K.H."/>
            <person name="Banfield J.F."/>
        </authorList>
    </citation>
    <scope>NUCLEOTIDE SEQUENCE [LARGE SCALE GENOMIC DNA]</scope>
</reference>
<keyword evidence="1" id="KW-1133">Transmembrane helix</keyword>
<keyword evidence="1" id="KW-0472">Membrane</keyword>
<feature type="transmembrane region" description="Helical" evidence="1">
    <location>
        <begin position="133"/>
        <end position="157"/>
    </location>
</feature>
<name>A0A0G1LME3_UNCKA</name>
<feature type="transmembrane region" description="Helical" evidence="1">
    <location>
        <begin position="402"/>
        <end position="420"/>
    </location>
</feature>
<comment type="caution">
    <text evidence="2">The sequence shown here is derived from an EMBL/GenBank/DDBJ whole genome shotgun (WGS) entry which is preliminary data.</text>
</comment>
<keyword evidence="1" id="KW-0812">Transmembrane</keyword>
<feature type="transmembrane region" description="Helical" evidence="1">
    <location>
        <begin position="369"/>
        <end position="390"/>
    </location>
</feature>
<evidence type="ECO:0000313" key="3">
    <source>
        <dbReference type="Proteomes" id="UP000034783"/>
    </source>
</evidence>
<evidence type="ECO:0000256" key="1">
    <source>
        <dbReference type="SAM" id="Phobius"/>
    </source>
</evidence>
<proteinExistence type="predicted"/>
<accession>A0A0G1LME3</accession>
<organism evidence="2 3">
    <name type="scientific">candidate division WWE3 bacterium GW2011_GWB1_44_4</name>
    <dbReference type="NCBI Taxonomy" id="1619116"/>
    <lineage>
        <taxon>Bacteria</taxon>
        <taxon>Katanobacteria</taxon>
    </lineage>
</organism>
<dbReference type="Proteomes" id="UP000034783">
    <property type="component" value="Unassembled WGS sequence"/>
</dbReference>